<dbReference type="EMBL" id="JBJUIK010000010">
    <property type="protein sequence ID" value="KAL3516493.1"/>
    <property type="molecule type" value="Genomic_DNA"/>
</dbReference>
<organism evidence="1 2">
    <name type="scientific">Cinchona calisaya</name>
    <dbReference type="NCBI Taxonomy" id="153742"/>
    <lineage>
        <taxon>Eukaryota</taxon>
        <taxon>Viridiplantae</taxon>
        <taxon>Streptophyta</taxon>
        <taxon>Embryophyta</taxon>
        <taxon>Tracheophyta</taxon>
        <taxon>Spermatophyta</taxon>
        <taxon>Magnoliopsida</taxon>
        <taxon>eudicotyledons</taxon>
        <taxon>Gunneridae</taxon>
        <taxon>Pentapetalae</taxon>
        <taxon>asterids</taxon>
        <taxon>lamiids</taxon>
        <taxon>Gentianales</taxon>
        <taxon>Rubiaceae</taxon>
        <taxon>Cinchonoideae</taxon>
        <taxon>Cinchoneae</taxon>
        <taxon>Cinchona</taxon>
    </lineage>
</organism>
<protein>
    <submittedName>
        <fullName evidence="1">Uncharacterized protein</fullName>
    </submittedName>
</protein>
<proteinExistence type="predicted"/>
<dbReference type="AlphaFoldDB" id="A0ABD2ZAK7"/>
<evidence type="ECO:0000313" key="2">
    <source>
        <dbReference type="Proteomes" id="UP001630127"/>
    </source>
</evidence>
<dbReference type="Proteomes" id="UP001630127">
    <property type="component" value="Unassembled WGS sequence"/>
</dbReference>
<keyword evidence="2" id="KW-1185">Reference proteome</keyword>
<comment type="caution">
    <text evidence="1">The sequence shown here is derived from an EMBL/GenBank/DDBJ whole genome shotgun (WGS) entry which is preliminary data.</text>
</comment>
<evidence type="ECO:0000313" key="1">
    <source>
        <dbReference type="EMBL" id="KAL3516493.1"/>
    </source>
</evidence>
<reference evidence="1 2" key="1">
    <citation type="submission" date="2024-11" db="EMBL/GenBank/DDBJ databases">
        <title>A near-complete genome assembly of Cinchona calisaya.</title>
        <authorList>
            <person name="Lian D.C."/>
            <person name="Zhao X.W."/>
            <person name="Wei L."/>
        </authorList>
    </citation>
    <scope>NUCLEOTIDE SEQUENCE [LARGE SCALE GENOMIC DNA]</scope>
    <source>
        <tissue evidence="1">Nenye</tissue>
    </source>
</reference>
<accession>A0ABD2ZAK7</accession>
<sequence>MPSTDGIYNVNPILALWNMWKCRIKYQLVQPKMIRPKAVFWELPTSMAPPWVIRERPEEKALLDQILVLLWQVLLSFLVLKLTWKLKRLHWRPDCLFAYCKVGHQSS</sequence>
<gene>
    <name evidence="1" type="ORF">ACH5RR_023395</name>
</gene>
<name>A0ABD2ZAK7_9GENT</name>